<dbReference type="InterPro" id="IPR006775">
    <property type="entry name" value="GH116_catalytic"/>
</dbReference>
<feature type="compositionally biased region" description="Basic residues" evidence="1">
    <location>
        <begin position="626"/>
        <end position="635"/>
    </location>
</feature>
<evidence type="ECO:0000256" key="1">
    <source>
        <dbReference type="SAM" id="MobiDB-lite"/>
    </source>
</evidence>
<evidence type="ECO:0000259" key="2">
    <source>
        <dbReference type="Pfam" id="PF04685"/>
    </source>
</evidence>
<feature type="compositionally biased region" description="Basic and acidic residues" evidence="1">
    <location>
        <begin position="302"/>
        <end position="311"/>
    </location>
</feature>
<organism evidence="4 5">
    <name type="scientific">Pocillopora damicornis</name>
    <name type="common">Cauliflower coral</name>
    <name type="synonym">Millepora damicornis</name>
    <dbReference type="NCBI Taxonomy" id="46731"/>
    <lineage>
        <taxon>Eukaryota</taxon>
        <taxon>Metazoa</taxon>
        <taxon>Cnidaria</taxon>
        <taxon>Anthozoa</taxon>
        <taxon>Hexacorallia</taxon>
        <taxon>Scleractinia</taxon>
        <taxon>Astrocoeniina</taxon>
        <taxon>Pocilloporidae</taxon>
        <taxon>Pocillopora</taxon>
    </lineage>
</organism>
<name>A0A3M6UCC9_POCDA</name>
<gene>
    <name evidence="4" type="ORF">pdam_00004056</name>
</gene>
<dbReference type="PANTHER" id="PTHR12654:SF0">
    <property type="entry name" value="NON-LYSOSOMAL GLUCOSYLCERAMIDASE"/>
    <property type="match status" value="1"/>
</dbReference>
<dbReference type="SUPFAM" id="SSF48208">
    <property type="entry name" value="Six-hairpin glycosidases"/>
    <property type="match status" value="1"/>
</dbReference>
<feature type="compositionally biased region" description="Basic residues" evidence="1">
    <location>
        <begin position="447"/>
        <end position="458"/>
    </location>
</feature>
<evidence type="ECO:0008006" key="6">
    <source>
        <dbReference type="Google" id="ProtNLM"/>
    </source>
</evidence>
<feature type="domain" description="Glycosyl-hydrolase family 116 N-terminal" evidence="3">
    <location>
        <begin position="698"/>
        <end position="1037"/>
    </location>
</feature>
<dbReference type="Pfam" id="PF04685">
    <property type="entry name" value="DUF608"/>
    <property type="match status" value="1"/>
</dbReference>
<evidence type="ECO:0000313" key="5">
    <source>
        <dbReference type="Proteomes" id="UP000275408"/>
    </source>
</evidence>
<feature type="compositionally biased region" description="Basic and acidic residues" evidence="1">
    <location>
        <begin position="636"/>
        <end position="648"/>
    </location>
</feature>
<feature type="region of interest" description="Disordered" evidence="1">
    <location>
        <begin position="110"/>
        <end position="135"/>
    </location>
</feature>
<dbReference type="GO" id="GO:0005975">
    <property type="term" value="P:carbohydrate metabolic process"/>
    <property type="evidence" value="ECO:0007669"/>
    <property type="project" value="InterPro"/>
</dbReference>
<proteinExistence type="predicted"/>
<feature type="region of interest" description="Disordered" evidence="1">
    <location>
        <begin position="437"/>
        <end position="458"/>
    </location>
</feature>
<comment type="caution">
    <text evidence="4">The sequence shown here is derived from an EMBL/GenBank/DDBJ whole genome shotgun (WGS) entry which is preliminary data.</text>
</comment>
<feature type="compositionally biased region" description="Low complexity" evidence="1">
    <location>
        <begin position="172"/>
        <end position="181"/>
    </location>
</feature>
<dbReference type="OrthoDB" id="6019299at2759"/>
<dbReference type="Pfam" id="PF12215">
    <property type="entry name" value="Glyco_hydr_116N"/>
    <property type="match status" value="1"/>
</dbReference>
<dbReference type="PANTHER" id="PTHR12654">
    <property type="entry name" value="BILE ACID BETA-GLUCOSIDASE-RELATED"/>
    <property type="match status" value="1"/>
</dbReference>
<dbReference type="InterPro" id="IPR024462">
    <property type="entry name" value="GH116_N"/>
</dbReference>
<feature type="region of interest" description="Disordered" evidence="1">
    <location>
        <begin position="624"/>
        <end position="648"/>
    </location>
</feature>
<accession>A0A3M6UCC9</accession>
<sequence length="1575" mass="176483">MRLLYIASREDAEDEVEPNRREVNDIFHSSQSDTRSFNISKKTSLIEDGDLAVKKSTTEDRRIIRSLEEIEDEEHSGSIEKNGINESANNSHETILFSGNFYERGSESMNFKMEQPSGGEDWEGGLLNESGTEQDDDVTDDIIQTQTHPVTAVKRTEMASVVSPSDIEEFESSSQSGSAESLLDDRIEEELRQEGGEDSSADFSSLGSAFILDEKHADGSGKINRTIMREVQSNLRKVWRYAAAGKSLGMMSKGPKSKEQEQKAQEIYNLVIKHESEFVNQHRMKPKESVKGESGASGSEDADQHKARDDSWGGGEDDSDEKHESGSGILRESEEEALVESVENDISGESSGLSDSSKLPSDSGSGSGIKINRKLLKEVEQNLHKVWRYAAPKKDLDMVAKGPKGEEELEKVKKIYNMISKHESGSAFIDYEMRKKGKPLNDGRKTPGSHRRHKSRKSRVKIIGTGHNGTESKLYTLQKARKYRYNQDLKNLKPWGMGMEKSGHKPSVMYTKKIGRKDKAARNKQNALTILRQEMKDLAENLNENSGPKKYNDTSKVPKLANSKSDGGKSVGDSHEAKLKHATSSAGDNSLKFNEHKHVSLDKTQLEMGKTLEELILTRMAQLQSQRKHKKRKGKQEHLKDKHKNEEKAEMVKEASKGSFCCWLKSAIPTPIRDQEHCTSGIVHRESTRHPPSGMRSAVPLGGLGTGSFELRADGTIHEWTLENQSPGGSAKLNKGALNLAVFGVRVSEVNKDKSKAALLRIHAPHGYPGVDRLSYSGSYPVSKLTPGGSITENVDMSLYAFSSFHVRHRYKSAVPAVAFTLGMRNKADRPLNVSFMFNLPLGQQEDTIRVGDNYGEVVFTRMIKPSDCAHACSKMPKCMSWTTNGPTSCLLKDKMPLHAWATGIVSGLKGEWSVKDSMLTCHRPGFFPQSGSTTLYAVDDEDSSGSFAVADDFGDIWKNFSNTGKIGTTESLNNTGLYGAASVMTQLQPGEKKSLTLILSWYYPNRDVAKVHVGNLYSALFKSSQDVANHMRKDLLQSVMDIRSWHEPIVGSTPARKEPINDKVKHIPKGPDENRVNELPDWLKDLLVNSMSFWRSGFWAEDGRWRQWEAFDCNDIDTIQNDMQRIIPYTLFFPELVRELLTAWADNQYSSGMLQEALTSGCLGPTGKLDYSGGRVMADTTAMFVVGLYHYFQWTGDQATLDRLWPAAKRAMAWVMVDSTKGTGLPFRKVSTYDIVALDKYDHDAYNSFVYLLALRAAQEMGTIKNDTKFTSSIHRAFNQAQKRIDVELWDENKQYYHAWWDMEYGSPEWIMSDSLYGQVWAYSLGLGDLVPRSKLKEHLLSEVERNDSPFGLKVLNTGETEITQEDTSIILSHHVPGCKSLENITKHNSVWMGADADWSSLMLHLDTDPIIALNRAKKSLDHWRSTLNDQWNIHGLISSSGYGLDGLPWATSHYSFHMVLWHIPLAVSGQQYFAPNASLTFWPKFPIPFSLPFFTPRASGIIEGAYVKGNDREEEDSEEEEMFTFTIKSGEITLKELSILGSRYGEGEISIKQGETVTWSRPKQDVKNILQQL</sequence>
<evidence type="ECO:0000313" key="4">
    <source>
        <dbReference type="EMBL" id="RMX51174.1"/>
    </source>
</evidence>
<feature type="compositionally biased region" description="Low complexity" evidence="1">
    <location>
        <begin position="347"/>
        <end position="364"/>
    </location>
</feature>
<dbReference type="InterPro" id="IPR008928">
    <property type="entry name" value="6-hairpin_glycosidase_sf"/>
</dbReference>
<feature type="domain" description="Glycosyl-hydrolase family 116 catalytic region" evidence="2">
    <location>
        <begin position="1180"/>
        <end position="1348"/>
    </location>
</feature>
<dbReference type="Proteomes" id="UP000275408">
    <property type="component" value="Unassembled WGS sequence"/>
</dbReference>
<dbReference type="InterPro" id="IPR012341">
    <property type="entry name" value="6hp_glycosidase-like_sf"/>
</dbReference>
<keyword evidence="5" id="KW-1185">Reference proteome</keyword>
<dbReference type="Gene3D" id="1.50.10.10">
    <property type="match status" value="1"/>
</dbReference>
<dbReference type="EMBL" id="RCHS01001810">
    <property type="protein sequence ID" value="RMX51174.1"/>
    <property type="molecule type" value="Genomic_DNA"/>
</dbReference>
<dbReference type="InterPro" id="IPR052566">
    <property type="entry name" value="Non-lysos_glucosylceramidase"/>
</dbReference>
<protein>
    <recommendedName>
        <fullName evidence="6">Alpha-L-rhamnosidase six-hairpin glycosidase domain-containing protein</fullName>
    </recommendedName>
</protein>
<dbReference type="GO" id="GO:0008422">
    <property type="term" value="F:beta-glucosidase activity"/>
    <property type="evidence" value="ECO:0007669"/>
    <property type="project" value="TreeGrafter"/>
</dbReference>
<feature type="region of interest" description="Disordered" evidence="1">
    <location>
        <begin position="163"/>
        <end position="182"/>
    </location>
</feature>
<dbReference type="STRING" id="46731.A0A3M6UCC9"/>
<feature type="region of interest" description="Disordered" evidence="1">
    <location>
        <begin position="542"/>
        <end position="590"/>
    </location>
</feature>
<reference evidence="4 5" key="1">
    <citation type="journal article" date="2018" name="Sci. Rep.">
        <title>Comparative analysis of the Pocillopora damicornis genome highlights role of immune system in coral evolution.</title>
        <authorList>
            <person name="Cunning R."/>
            <person name="Bay R.A."/>
            <person name="Gillette P."/>
            <person name="Baker A.C."/>
            <person name="Traylor-Knowles N."/>
        </authorList>
    </citation>
    <scope>NUCLEOTIDE SEQUENCE [LARGE SCALE GENOMIC DNA]</scope>
    <source>
        <strain evidence="4">RSMAS</strain>
        <tissue evidence="4">Whole animal</tissue>
    </source>
</reference>
<feature type="region of interest" description="Disordered" evidence="1">
    <location>
        <begin position="278"/>
        <end position="369"/>
    </location>
</feature>
<evidence type="ECO:0000259" key="3">
    <source>
        <dbReference type="Pfam" id="PF12215"/>
    </source>
</evidence>